<accession>A0A814ULK9</accession>
<dbReference type="EMBL" id="CAJNOI010000135">
    <property type="protein sequence ID" value="CAF1113295.1"/>
    <property type="molecule type" value="Genomic_DNA"/>
</dbReference>
<reference evidence="2" key="1">
    <citation type="submission" date="2021-02" db="EMBL/GenBank/DDBJ databases">
        <authorList>
            <person name="Nowell W R."/>
        </authorList>
    </citation>
    <scope>NUCLEOTIDE SEQUENCE</scope>
</reference>
<dbReference type="AlphaFoldDB" id="A0A814ULK9"/>
<dbReference type="OrthoDB" id="10033616at2759"/>
<comment type="caution">
    <text evidence="2">The sequence shown here is derived from an EMBL/GenBank/DDBJ whole genome shotgun (WGS) entry which is preliminary data.</text>
</comment>
<evidence type="ECO:0000313" key="1">
    <source>
        <dbReference type="EMBL" id="CAF1113295.1"/>
    </source>
</evidence>
<name>A0A814ULK9_9BILA</name>
<gene>
    <name evidence="1" type="ORF">BJG266_LOCUS22024</name>
    <name evidence="2" type="ORF">QVE165_LOCUS24468</name>
</gene>
<dbReference type="EMBL" id="CAJNOM010000172">
    <property type="protein sequence ID" value="CAF1177294.1"/>
    <property type="molecule type" value="Genomic_DNA"/>
</dbReference>
<protein>
    <submittedName>
        <fullName evidence="2">Uncharacterized protein</fullName>
    </submittedName>
</protein>
<keyword evidence="3" id="KW-1185">Reference proteome</keyword>
<sequence length="154" mass="18198">MQLYIDAIEILEHVKDFVIFTHGDSQNLVVNEDFVRNVDITIKNDYYKYNRTYLPCTEVNQQAVLAGWNCRNVKSYMKAPELTVYDSTSDRFMKHLLKHDIDINEYCFIYESSSTPPINRSGKTHAFRQLEKAITKNDCTKEHERNIILYGYDR</sequence>
<evidence type="ECO:0000313" key="3">
    <source>
        <dbReference type="Proteomes" id="UP000663832"/>
    </source>
</evidence>
<dbReference type="Proteomes" id="UP000663832">
    <property type="component" value="Unassembled WGS sequence"/>
</dbReference>
<proteinExistence type="predicted"/>
<dbReference type="Proteomes" id="UP000663877">
    <property type="component" value="Unassembled WGS sequence"/>
</dbReference>
<evidence type="ECO:0000313" key="2">
    <source>
        <dbReference type="EMBL" id="CAF1177294.1"/>
    </source>
</evidence>
<organism evidence="2 3">
    <name type="scientific">Adineta steineri</name>
    <dbReference type="NCBI Taxonomy" id="433720"/>
    <lineage>
        <taxon>Eukaryota</taxon>
        <taxon>Metazoa</taxon>
        <taxon>Spiralia</taxon>
        <taxon>Gnathifera</taxon>
        <taxon>Rotifera</taxon>
        <taxon>Eurotatoria</taxon>
        <taxon>Bdelloidea</taxon>
        <taxon>Adinetida</taxon>
        <taxon>Adinetidae</taxon>
        <taxon>Adineta</taxon>
    </lineage>
</organism>